<dbReference type="InterPro" id="IPR002347">
    <property type="entry name" value="SDR_fam"/>
</dbReference>
<evidence type="ECO:0000313" key="3">
    <source>
        <dbReference type="EMBL" id="ACY21666.1"/>
    </source>
</evidence>
<dbReference type="PRINTS" id="PR00081">
    <property type="entry name" value="GDHRDH"/>
</dbReference>
<sequence length="242" mass="24542">MTTESPAAGKLAGHRAVVTGAAGGIGAAVAELLAAGGAEVHAWDVVSASGIRVVDVADRQQVQNAWSVTESEHGPIDLMVSAAGVLTDDWDRCMAVNAGGVRNMLDVALDAMVARASGSAVVISSNAATVPRTALAAYAASKAAATSYTRSVGLAAASSGVRVNIVSPGSTDTDMLRGMWSSPADRDTVLAGDPQQFRLGIPLQRIATPADVAEAVAFLLSDAARHITLHDLRVDGGATLDM</sequence>
<dbReference type="Proteomes" id="UP000001219">
    <property type="component" value="Chromosome"/>
</dbReference>
<dbReference type="HOGENOM" id="CLU_010194_1_0_11"/>
<dbReference type="OrthoDB" id="9803333at2"/>
<dbReference type="STRING" id="526226.Gbro_2424"/>
<dbReference type="GO" id="GO:0016491">
    <property type="term" value="F:oxidoreductase activity"/>
    <property type="evidence" value="ECO:0007669"/>
    <property type="project" value="UniProtKB-KW"/>
</dbReference>
<keyword evidence="4" id="KW-1185">Reference proteome</keyword>
<gene>
    <name evidence="3" type="ordered locus">Gbro_2424</name>
</gene>
<dbReference type="eggNOG" id="COG1028">
    <property type="taxonomic scope" value="Bacteria"/>
</dbReference>
<dbReference type="PANTHER" id="PTHR24321:SF13">
    <property type="entry name" value="2,3-DIHYDRO-2,3-DIHYDROXYBENZOATE DEHYDROGENASE"/>
    <property type="match status" value="1"/>
</dbReference>
<dbReference type="EMBL" id="CP001802">
    <property type="protein sequence ID" value="ACY21666.1"/>
    <property type="molecule type" value="Genomic_DNA"/>
</dbReference>
<dbReference type="PRINTS" id="PR00080">
    <property type="entry name" value="SDRFAMILY"/>
</dbReference>
<accession>D0LDP3</accession>
<dbReference type="InterPro" id="IPR020904">
    <property type="entry name" value="Sc_DH/Rdtase_CS"/>
</dbReference>
<protein>
    <submittedName>
        <fullName evidence="3">Short-chain dehydrogenase/reductase SDR</fullName>
    </submittedName>
</protein>
<reference evidence="4" key="1">
    <citation type="submission" date="2009-10" db="EMBL/GenBank/DDBJ databases">
        <title>The complete chromosome of Gordonia bronchialis DSM 43247.</title>
        <authorList>
            <consortium name="US DOE Joint Genome Institute (JGI-PGF)"/>
            <person name="Lucas S."/>
            <person name="Copeland A."/>
            <person name="Lapidus A."/>
            <person name="Glavina del Rio T."/>
            <person name="Dalin E."/>
            <person name="Tice H."/>
            <person name="Bruce D."/>
            <person name="Goodwin L."/>
            <person name="Pitluck S."/>
            <person name="Kyrpides N."/>
            <person name="Mavromatis K."/>
            <person name="Ivanova N."/>
            <person name="Ovchinnikova G."/>
            <person name="Saunders E."/>
            <person name="Brettin T."/>
            <person name="Detter J.C."/>
            <person name="Han C."/>
            <person name="Larimer F."/>
            <person name="Land M."/>
            <person name="Hauser L."/>
            <person name="Markowitz V."/>
            <person name="Cheng J.-F."/>
            <person name="Hugenholtz P."/>
            <person name="Woyke T."/>
            <person name="Wu D."/>
            <person name="Jando M."/>
            <person name="Schneider S."/>
            <person name="Goeker M."/>
            <person name="Klenk H.-P."/>
            <person name="Eisen J.A."/>
        </authorList>
    </citation>
    <scope>NUCLEOTIDE SEQUENCE [LARGE SCALE GENOMIC DNA]</scope>
    <source>
        <strain evidence="4">ATCC 25592 / DSM 43247 / BCRC 13721 / JCM 3198 / KCTC 3076 / NBRC 16047 / NCTC 10667</strain>
    </source>
</reference>
<evidence type="ECO:0000256" key="1">
    <source>
        <dbReference type="ARBA" id="ARBA00006484"/>
    </source>
</evidence>
<reference evidence="3 4" key="2">
    <citation type="journal article" date="2010" name="Stand. Genomic Sci.">
        <title>Complete genome sequence of Gordonia bronchialis type strain (3410).</title>
        <authorList>
            <person name="Ivanova N."/>
            <person name="Sikorski J."/>
            <person name="Jando M."/>
            <person name="Lapidus A."/>
            <person name="Nolan M."/>
            <person name="Lucas S."/>
            <person name="Del Rio T.G."/>
            <person name="Tice H."/>
            <person name="Copeland A."/>
            <person name="Cheng J.F."/>
            <person name="Chen F."/>
            <person name="Bruce D."/>
            <person name="Goodwin L."/>
            <person name="Pitluck S."/>
            <person name="Mavromatis K."/>
            <person name="Ovchinnikova G."/>
            <person name="Pati A."/>
            <person name="Chen A."/>
            <person name="Palaniappan K."/>
            <person name="Land M."/>
            <person name="Hauser L."/>
            <person name="Chang Y.J."/>
            <person name="Jeffries C.D."/>
            <person name="Chain P."/>
            <person name="Saunders E."/>
            <person name="Han C."/>
            <person name="Detter J.C."/>
            <person name="Brettin T."/>
            <person name="Rohde M."/>
            <person name="Goker M."/>
            <person name="Bristow J."/>
            <person name="Eisen J.A."/>
            <person name="Markowitz V."/>
            <person name="Hugenholtz P."/>
            <person name="Klenk H.P."/>
            <person name="Kyrpides N.C."/>
        </authorList>
    </citation>
    <scope>NUCLEOTIDE SEQUENCE [LARGE SCALE GENOMIC DNA]</scope>
    <source>
        <strain evidence="4">ATCC 25592 / DSM 43247 / BCRC 13721 / JCM 3198 / KCTC 3076 / NBRC 16047 / NCTC 10667</strain>
    </source>
</reference>
<dbReference type="SUPFAM" id="SSF51735">
    <property type="entry name" value="NAD(P)-binding Rossmann-fold domains"/>
    <property type="match status" value="1"/>
</dbReference>
<dbReference type="KEGG" id="gbr:Gbro_2424"/>
<dbReference type="InterPro" id="IPR036291">
    <property type="entry name" value="NAD(P)-bd_dom_sf"/>
</dbReference>
<keyword evidence="2" id="KW-0560">Oxidoreductase</keyword>
<dbReference type="RefSeq" id="WP_012834221.1">
    <property type="nucleotide sequence ID" value="NC_013441.1"/>
</dbReference>
<evidence type="ECO:0000256" key="2">
    <source>
        <dbReference type="ARBA" id="ARBA00023002"/>
    </source>
</evidence>
<dbReference type="Pfam" id="PF13561">
    <property type="entry name" value="adh_short_C2"/>
    <property type="match status" value="1"/>
</dbReference>
<evidence type="ECO:0000313" key="4">
    <source>
        <dbReference type="Proteomes" id="UP000001219"/>
    </source>
</evidence>
<proteinExistence type="inferred from homology"/>
<name>D0LDP3_GORB4</name>
<dbReference type="PANTHER" id="PTHR24321">
    <property type="entry name" value="DEHYDROGENASES, SHORT CHAIN"/>
    <property type="match status" value="1"/>
</dbReference>
<dbReference type="PROSITE" id="PS00061">
    <property type="entry name" value="ADH_SHORT"/>
    <property type="match status" value="1"/>
</dbReference>
<comment type="similarity">
    <text evidence="1">Belongs to the short-chain dehydrogenases/reductases (SDR) family.</text>
</comment>
<organism evidence="3 4">
    <name type="scientific">Gordonia bronchialis (strain ATCC 25592 / DSM 43247 / BCRC 13721 / JCM 3198 / KCTC 3076 / NBRC 16047 / NCTC 10667)</name>
    <name type="common">Rhodococcus bronchialis</name>
    <dbReference type="NCBI Taxonomy" id="526226"/>
    <lineage>
        <taxon>Bacteria</taxon>
        <taxon>Bacillati</taxon>
        <taxon>Actinomycetota</taxon>
        <taxon>Actinomycetes</taxon>
        <taxon>Mycobacteriales</taxon>
        <taxon>Gordoniaceae</taxon>
        <taxon>Gordonia</taxon>
    </lineage>
</organism>
<dbReference type="AlphaFoldDB" id="D0LDP3"/>
<dbReference type="Gene3D" id="3.40.50.720">
    <property type="entry name" value="NAD(P)-binding Rossmann-like Domain"/>
    <property type="match status" value="1"/>
</dbReference>